<reference evidence="3 4" key="1">
    <citation type="submission" date="2022-11" db="EMBL/GenBank/DDBJ databases">
        <title>Minimal conservation of predation-associated metabolite biosynthetic gene clusters underscores biosynthetic potential of Myxococcota including descriptions for ten novel species: Archangium lansinium sp. nov., Myxococcus landrumus sp. nov., Nannocystis bai.</title>
        <authorList>
            <person name="Ahearne A."/>
            <person name="Stevens C."/>
            <person name="Dowd S."/>
        </authorList>
    </citation>
    <scope>NUCLEOTIDE SEQUENCE [LARGE SCALE GENOMIC DNA]</scope>
    <source>
        <strain evidence="3 4">NCELM</strain>
    </source>
</reference>
<feature type="signal peptide" evidence="2">
    <location>
        <begin position="1"/>
        <end position="20"/>
    </location>
</feature>
<dbReference type="SUPFAM" id="SSF51445">
    <property type="entry name" value="(Trans)glycosidases"/>
    <property type="match status" value="1"/>
</dbReference>
<feature type="region of interest" description="Disordered" evidence="1">
    <location>
        <begin position="25"/>
        <end position="98"/>
    </location>
</feature>
<evidence type="ECO:0000313" key="4">
    <source>
        <dbReference type="Proteomes" id="UP001217838"/>
    </source>
</evidence>
<accession>A0ABT5B4M8</accession>
<comment type="caution">
    <text evidence="3">The sequence shown here is derived from an EMBL/GenBank/DDBJ whole genome shotgun (WGS) entry which is preliminary data.</text>
</comment>
<proteinExistence type="predicted"/>
<feature type="compositionally biased region" description="Low complexity" evidence="1">
    <location>
        <begin position="28"/>
        <end position="89"/>
    </location>
</feature>
<dbReference type="PANTHER" id="PTHR12631:SF10">
    <property type="entry name" value="BETA-XYLOSIDASE-LIKE PROTEIN-RELATED"/>
    <property type="match status" value="1"/>
</dbReference>
<evidence type="ECO:0000256" key="2">
    <source>
        <dbReference type="SAM" id="SignalP"/>
    </source>
</evidence>
<sequence length="605" mass="64346">MSTPHANALRLVLCFLGALTGCTGGSGDSTATQGSSTSATTTGGEAPTTGAPSTGTSATTTASEPTSTTSGTTSGTDSDGTTTGEDTGGFVDPVESPFGIASSHSSSQILDVWAASIAATGITWLRGIDNSQPEARLDTAEANGWQVAGILYYSKESPGTFPVDDLPGWTAFITELLGKTKGRMVHWEVWNEPPNFTENKTPAAYATIVQSAYETAKAVDPAVQIGLAAQSNHVNWLEQTILAGAAGHFDYVTVHPYEILDLVEHGWEAEYMSIVPTLRKMLAARDPERADAPVWFTEIGQPVTADISAEQQADTLIKAYTMAIAQGVARVHWFEGRDGDSGPFGLITGDDALRPSYTAMTTLIERVGALPKYRGWLVPDGQYHGFLFAGDDGPVMVAWARPEVAVEVTFPAPVQAVDPRTSEVSEVTAFPLTAAPVIFVGVPEELLAEAIDNRAKPFPWGGDFTDASELGYTAADGDSGLHPLGAADIVMIDGEPARDIGGRPAQSFTVDPNFLSYDTVPIRIEAVLRRSGAESAGFNLKYESVSGYKSTGEWYTIPEGDGWTVAAWEIDDPQFVGKWGYNFAFDSDSTQHSQYSIRSVKLTKV</sequence>
<dbReference type="InterPro" id="IPR017853">
    <property type="entry name" value="GH"/>
</dbReference>
<protein>
    <recommendedName>
        <fullName evidence="5">Glycosyl hydrolase catalytic core</fullName>
    </recommendedName>
</protein>
<dbReference type="PANTHER" id="PTHR12631">
    <property type="entry name" value="ALPHA-L-IDURONIDASE"/>
    <property type="match status" value="1"/>
</dbReference>
<evidence type="ECO:0000256" key="1">
    <source>
        <dbReference type="SAM" id="MobiDB-lite"/>
    </source>
</evidence>
<keyword evidence="4" id="KW-1185">Reference proteome</keyword>
<feature type="chain" id="PRO_5045407243" description="Glycosyl hydrolase catalytic core" evidence="2">
    <location>
        <begin position="21"/>
        <end position="605"/>
    </location>
</feature>
<dbReference type="EMBL" id="JAQNDN010000003">
    <property type="protein sequence ID" value="MDC0668062.1"/>
    <property type="molecule type" value="Genomic_DNA"/>
</dbReference>
<evidence type="ECO:0008006" key="5">
    <source>
        <dbReference type="Google" id="ProtNLM"/>
    </source>
</evidence>
<gene>
    <name evidence="3" type="ORF">POL58_09955</name>
</gene>
<evidence type="ECO:0000313" key="3">
    <source>
        <dbReference type="EMBL" id="MDC0668062.1"/>
    </source>
</evidence>
<dbReference type="Gene3D" id="3.20.20.80">
    <property type="entry name" value="Glycosidases"/>
    <property type="match status" value="1"/>
</dbReference>
<keyword evidence="2" id="KW-0732">Signal</keyword>
<name>A0ABT5B4M8_9BACT</name>
<dbReference type="Proteomes" id="UP001217838">
    <property type="component" value="Unassembled WGS sequence"/>
</dbReference>
<dbReference type="RefSeq" id="WP_271996804.1">
    <property type="nucleotide sequence ID" value="NZ_JAQNDN010000003.1"/>
</dbReference>
<dbReference type="InterPro" id="IPR051923">
    <property type="entry name" value="Glycosyl_Hydrolase_39"/>
</dbReference>
<organism evidence="3 4">
    <name type="scientific">Nannocystis radixulma</name>
    <dbReference type="NCBI Taxonomy" id="2995305"/>
    <lineage>
        <taxon>Bacteria</taxon>
        <taxon>Pseudomonadati</taxon>
        <taxon>Myxococcota</taxon>
        <taxon>Polyangia</taxon>
        <taxon>Nannocystales</taxon>
        <taxon>Nannocystaceae</taxon>
        <taxon>Nannocystis</taxon>
    </lineage>
</organism>